<feature type="region of interest" description="Disordered" evidence="1">
    <location>
        <begin position="52"/>
        <end position="96"/>
    </location>
</feature>
<proteinExistence type="predicted"/>
<evidence type="ECO:0000256" key="1">
    <source>
        <dbReference type="SAM" id="MobiDB-lite"/>
    </source>
</evidence>
<protein>
    <submittedName>
        <fullName evidence="2">Uncharacterized protein</fullName>
    </submittedName>
</protein>
<evidence type="ECO:0000313" key="2">
    <source>
        <dbReference type="EMBL" id="RAL37248.1"/>
    </source>
</evidence>
<keyword evidence="3" id="KW-1185">Reference proteome</keyword>
<reference evidence="2 3" key="1">
    <citation type="submission" date="2018-06" db="EMBL/GenBank/DDBJ databases">
        <title>The Genome of Cuscuta australis (Dodder) Provides Insight into the Evolution of Plant Parasitism.</title>
        <authorList>
            <person name="Liu H."/>
        </authorList>
    </citation>
    <scope>NUCLEOTIDE SEQUENCE [LARGE SCALE GENOMIC DNA]</scope>
    <source>
        <strain evidence="3">cv. Yunnan</strain>
        <tissue evidence="2">Vines</tissue>
    </source>
</reference>
<sequence>MFGEEIKSGFPYLGYGVSEISVWYKGLQRPPISIDGVGISVLVAKVEEEATTLSSPATKKEAHDVSVSVDGERGGGDSISINGERGGDGGSILGND</sequence>
<dbReference type="AlphaFoldDB" id="A0A328CXT5"/>
<organism evidence="2 3">
    <name type="scientific">Cuscuta australis</name>
    <dbReference type="NCBI Taxonomy" id="267555"/>
    <lineage>
        <taxon>Eukaryota</taxon>
        <taxon>Viridiplantae</taxon>
        <taxon>Streptophyta</taxon>
        <taxon>Embryophyta</taxon>
        <taxon>Tracheophyta</taxon>
        <taxon>Spermatophyta</taxon>
        <taxon>Magnoliopsida</taxon>
        <taxon>eudicotyledons</taxon>
        <taxon>Gunneridae</taxon>
        <taxon>Pentapetalae</taxon>
        <taxon>asterids</taxon>
        <taxon>lamiids</taxon>
        <taxon>Solanales</taxon>
        <taxon>Convolvulaceae</taxon>
        <taxon>Cuscuteae</taxon>
        <taxon>Cuscuta</taxon>
        <taxon>Cuscuta subgen. Grammica</taxon>
        <taxon>Cuscuta sect. Cleistogrammica</taxon>
    </lineage>
</organism>
<evidence type="ECO:0000313" key="3">
    <source>
        <dbReference type="Proteomes" id="UP000249390"/>
    </source>
</evidence>
<dbReference type="Proteomes" id="UP000249390">
    <property type="component" value="Unassembled WGS sequence"/>
</dbReference>
<accession>A0A328CXT5</accession>
<dbReference type="EMBL" id="NQVE01000217">
    <property type="protein sequence ID" value="RAL37248.1"/>
    <property type="molecule type" value="Genomic_DNA"/>
</dbReference>
<comment type="caution">
    <text evidence="2">The sequence shown here is derived from an EMBL/GenBank/DDBJ whole genome shotgun (WGS) entry which is preliminary data.</text>
</comment>
<name>A0A328CXT5_9ASTE</name>
<gene>
    <name evidence="2" type="ORF">DM860_004170</name>
</gene>
<feature type="compositionally biased region" description="Basic and acidic residues" evidence="1">
    <location>
        <begin position="58"/>
        <end position="75"/>
    </location>
</feature>